<sequence>MREDEKYQPKLEWKLMWPDLVCPTTGGIVQMYTAKIEGIQAAAIRREMAGQSKGMWVWSGCDAVPFNRLSDGRLDQGMEKTARLAVQRAEEYFFALMPSPIRAKCRVKINNKWDPDNERPDQ</sequence>
<dbReference type="EMBL" id="FBWH01000017">
    <property type="protein sequence ID" value="CUX24059.1"/>
    <property type="molecule type" value="Genomic_DNA"/>
</dbReference>
<protein>
    <submittedName>
        <fullName evidence="1">Uncharacterized protein</fullName>
    </submittedName>
</protein>
<accession>A0ABM9VEC1</accession>
<evidence type="ECO:0000313" key="2">
    <source>
        <dbReference type="Proteomes" id="UP000191812"/>
    </source>
</evidence>
<comment type="caution">
    <text evidence="1">The sequence shown here is derived from an EMBL/GenBank/DDBJ whole genome shotgun (WGS) entry which is preliminary data.</text>
</comment>
<gene>
    <name evidence="1" type="ORF">AGR13a_Cc240019</name>
</gene>
<keyword evidence="2" id="KW-1185">Reference proteome</keyword>
<evidence type="ECO:0000313" key="1">
    <source>
        <dbReference type="EMBL" id="CUX24059.1"/>
    </source>
</evidence>
<reference evidence="1 2" key="1">
    <citation type="submission" date="2016-01" db="EMBL/GenBank/DDBJ databases">
        <authorList>
            <person name="Regsiter A."/>
            <person name="william w."/>
        </authorList>
    </citation>
    <scope>NUCLEOTIDE SEQUENCE [LARGE SCALE GENOMIC DNA]</scope>
    <source>
        <strain evidence="1 2">CFBP 6927</strain>
    </source>
</reference>
<dbReference type="RefSeq" id="WP_080834989.1">
    <property type="nucleotide sequence ID" value="NZ_LT009756.1"/>
</dbReference>
<dbReference type="Proteomes" id="UP000191812">
    <property type="component" value="Unassembled WGS sequence"/>
</dbReference>
<proteinExistence type="predicted"/>
<name>A0ABM9VEC1_9HYPH</name>
<organism evidence="1 2">
    <name type="scientific">Agrobacterium genomosp. 13 str. CFBP 6927</name>
    <dbReference type="NCBI Taxonomy" id="1183428"/>
    <lineage>
        <taxon>Bacteria</taxon>
        <taxon>Pseudomonadati</taxon>
        <taxon>Pseudomonadota</taxon>
        <taxon>Alphaproteobacteria</taxon>
        <taxon>Hyphomicrobiales</taxon>
        <taxon>Rhizobiaceae</taxon>
        <taxon>Rhizobium/Agrobacterium group</taxon>
        <taxon>Agrobacterium</taxon>
        <taxon>Agrobacterium tumefaciens complex</taxon>
    </lineage>
</organism>